<dbReference type="GO" id="GO:0004499">
    <property type="term" value="F:N,N-dimethylaniline monooxygenase activity"/>
    <property type="evidence" value="ECO:0007669"/>
    <property type="project" value="InterPro"/>
</dbReference>
<evidence type="ECO:0000256" key="1">
    <source>
        <dbReference type="ARBA" id="ARBA00001974"/>
    </source>
</evidence>
<accession>A0A381UMK6</accession>
<dbReference type="Gene3D" id="3.50.50.60">
    <property type="entry name" value="FAD/NAD(P)-binding domain"/>
    <property type="match status" value="2"/>
</dbReference>
<keyword evidence="6" id="KW-0560">Oxidoreductase</keyword>
<reference evidence="8" key="1">
    <citation type="submission" date="2018-05" db="EMBL/GenBank/DDBJ databases">
        <authorList>
            <person name="Lanie J.A."/>
            <person name="Ng W.-L."/>
            <person name="Kazmierczak K.M."/>
            <person name="Andrzejewski T.M."/>
            <person name="Davidsen T.M."/>
            <person name="Wayne K.J."/>
            <person name="Tettelin H."/>
            <person name="Glass J.I."/>
            <person name="Rusch D."/>
            <person name="Podicherti R."/>
            <person name="Tsui H.-C.T."/>
            <person name="Winkler M.E."/>
        </authorList>
    </citation>
    <scope>NUCLEOTIDE SEQUENCE</scope>
</reference>
<keyword evidence="5" id="KW-0521">NADP</keyword>
<dbReference type="AlphaFoldDB" id="A0A381UMK6"/>
<dbReference type="InterPro" id="IPR020946">
    <property type="entry name" value="Flavin_mOase-like"/>
</dbReference>
<evidence type="ECO:0008006" key="9">
    <source>
        <dbReference type="Google" id="ProtNLM"/>
    </source>
</evidence>
<evidence type="ECO:0000256" key="6">
    <source>
        <dbReference type="ARBA" id="ARBA00023002"/>
    </source>
</evidence>
<name>A0A381UMK6_9ZZZZ</name>
<dbReference type="GO" id="GO:0050661">
    <property type="term" value="F:NADP binding"/>
    <property type="evidence" value="ECO:0007669"/>
    <property type="project" value="InterPro"/>
</dbReference>
<comment type="similarity">
    <text evidence="2">Belongs to the FMO family.</text>
</comment>
<sequence length="444" mass="50777">MTRVAVIGAGPCGLSQLQAFRSAQKNGAEIPEVVCFDKQNDWGGLWNYTWRTGADEYGETAHSSMYRYLWSNGPKECLEFGDYSFDEHFGRPIPSFPPRAPLRDYITARAVKSDVRDWVRFTHVVRDVSYSDATAQFSLRAVNLVNQADIEETFDYVVVATGHFSVPNVPSFEGIDCFPGRVIHGHEFRDAVEFRGQRLLIVGASYSAEDIALQCRKYGAASVTCSYRTGAMGFDWPDGIEELPLIDRFEGNVVHFSNGEIREIDAVILCTGYLHHFPFLSEDLRLATHNRLYPGDLYKGVFWINNPKLMYLGMQDQYYTFSMFDAQAWYARDAILGRIKLPGESDMRADVETWQRREEALEDPIQDIDFQTDYCKDLSEKVDYSLDWDLAAENFKHWEHHKEESIVGYRNHSHPSPVTGTQAPIHHTSWWEAMDDSTESFLGS</sequence>
<evidence type="ECO:0000256" key="2">
    <source>
        <dbReference type="ARBA" id="ARBA00009183"/>
    </source>
</evidence>
<dbReference type="InterPro" id="IPR036188">
    <property type="entry name" value="FAD/NAD-bd_sf"/>
</dbReference>
<evidence type="ECO:0000256" key="7">
    <source>
        <dbReference type="ARBA" id="ARBA00023033"/>
    </source>
</evidence>
<protein>
    <recommendedName>
        <fullName evidence="9">FAD/NAD(P)-binding domain-containing protein</fullName>
    </recommendedName>
</protein>
<dbReference type="EMBL" id="UINC01006743">
    <property type="protein sequence ID" value="SVA29369.1"/>
    <property type="molecule type" value="Genomic_DNA"/>
</dbReference>
<keyword evidence="7" id="KW-0503">Monooxygenase</keyword>
<dbReference type="PIRSF" id="PIRSF000332">
    <property type="entry name" value="FMO"/>
    <property type="match status" value="1"/>
</dbReference>
<evidence type="ECO:0000256" key="3">
    <source>
        <dbReference type="ARBA" id="ARBA00022630"/>
    </source>
</evidence>
<comment type="cofactor">
    <cofactor evidence="1">
        <name>FAD</name>
        <dbReference type="ChEBI" id="CHEBI:57692"/>
    </cofactor>
</comment>
<dbReference type="InterPro" id="IPR050346">
    <property type="entry name" value="FMO-like"/>
</dbReference>
<evidence type="ECO:0000256" key="5">
    <source>
        <dbReference type="ARBA" id="ARBA00022857"/>
    </source>
</evidence>
<evidence type="ECO:0000256" key="4">
    <source>
        <dbReference type="ARBA" id="ARBA00022827"/>
    </source>
</evidence>
<keyword evidence="4" id="KW-0274">FAD</keyword>
<organism evidence="8">
    <name type="scientific">marine metagenome</name>
    <dbReference type="NCBI Taxonomy" id="408172"/>
    <lineage>
        <taxon>unclassified sequences</taxon>
        <taxon>metagenomes</taxon>
        <taxon>ecological metagenomes</taxon>
    </lineage>
</organism>
<dbReference type="GO" id="GO:0050660">
    <property type="term" value="F:flavin adenine dinucleotide binding"/>
    <property type="evidence" value="ECO:0007669"/>
    <property type="project" value="InterPro"/>
</dbReference>
<evidence type="ECO:0000313" key="8">
    <source>
        <dbReference type="EMBL" id="SVA29369.1"/>
    </source>
</evidence>
<dbReference type="Pfam" id="PF00743">
    <property type="entry name" value="FMO-like"/>
    <property type="match status" value="2"/>
</dbReference>
<keyword evidence="3" id="KW-0285">Flavoprotein</keyword>
<dbReference type="SUPFAM" id="SSF51905">
    <property type="entry name" value="FAD/NAD(P)-binding domain"/>
    <property type="match status" value="2"/>
</dbReference>
<dbReference type="PANTHER" id="PTHR23023">
    <property type="entry name" value="DIMETHYLANILINE MONOOXYGENASE"/>
    <property type="match status" value="1"/>
</dbReference>
<dbReference type="FunFam" id="3.50.50.60:FF:000138">
    <property type="entry name" value="Flavin-containing monooxygenase"/>
    <property type="match status" value="1"/>
</dbReference>
<gene>
    <name evidence="8" type="ORF">METZ01_LOCUS82223</name>
</gene>
<dbReference type="InterPro" id="IPR000960">
    <property type="entry name" value="Flavin_mOase"/>
</dbReference>
<proteinExistence type="inferred from homology"/>